<dbReference type="InterPro" id="IPR036691">
    <property type="entry name" value="Endo/exonu/phosph_ase_sf"/>
</dbReference>
<dbReference type="PANTHER" id="PTHR35218:SF7">
    <property type="entry name" value="ENDONUCLEASE_EXONUCLEASE_PHOSPHATASE"/>
    <property type="match status" value="1"/>
</dbReference>
<dbReference type="Gramene" id="Bo8g066420.1">
    <property type="protein sequence ID" value="Bo8g066420.1"/>
    <property type="gene ID" value="Bo8g066420"/>
</dbReference>
<dbReference type="AlphaFoldDB" id="A0A0D3DPS8"/>
<dbReference type="EnsemblPlants" id="Bo8g066420.1">
    <property type="protein sequence ID" value="Bo8g066420.1"/>
    <property type="gene ID" value="Bo8g066420"/>
</dbReference>
<dbReference type="HOGENOM" id="CLU_1369399_0_0_1"/>
<reference evidence="2" key="2">
    <citation type="submission" date="2015-03" db="UniProtKB">
        <authorList>
            <consortium name="EnsemblPlants"/>
        </authorList>
    </citation>
    <scope>IDENTIFICATION</scope>
</reference>
<evidence type="ECO:0000313" key="2">
    <source>
        <dbReference type="EnsemblPlants" id="Bo8g066420.1"/>
    </source>
</evidence>
<dbReference type="Proteomes" id="UP000032141">
    <property type="component" value="Chromosome C8"/>
</dbReference>
<organism evidence="2 3">
    <name type="scientific">Brassica oleracea var. oleracea</name>
    <dbReference type="NCBI Taxonomy" id="109376"/>
    <lineage>
        <taxon>Eukaryota</taxon>
        <taxon>Viridiplantae</taxon>
        <taxon>Streptophyta</taxon>
        <taxon>Embryophyta</taxon>
        <taxon>Tracheophyta</taxon>
        <taxon>Spermatophyta</taxon>
        <taxon>Magnoliopsida</taxon>
        <taxon>eudicotyledons</taxon>
        <taxon>Gunneridae</taxon>
        <taxon>Pentapetalae</taxon>
        <taxon>rosids</taxon>
        <taxon>malvids</taxon>
        <taxon>Brassicales</taxon>
        <taxon>Brassicaceae</taxon>
        <taxon>Brassiceae</taxon>
        <taxon>Brassica</taxon>
    </lineage>
</organism>
<keyword evidence="3" id="KW-1185">Reference proteome</keyword>
<dbReference type="GO" id="GO:0003824">
    <property type="term" value="F:catalytic activity"/>
    <property type="evidence" value="ECO:0007669"/>
    <property type="project" value="InterPro"/>
</dbReference>
<dbReference type="InterPro" id="IPR005135">
    <property type="entry name" value="Endo/exonuclease/phosphatase"/>
</dbReference>
<dbReference type="PANTHER" id="PTHR35218">
    <property type="entry name" value="RNASE H DOMAIN-CONTAINING PROTEIN"/>
    <property type="match status" value="1"/>
</dbReference>
<evidence type="ECO:0000313" key="3">
    <source>
        <dbReference type="Proteomes" id="UP000032141"/>
    </source>
</evidence>
<protein>
    <recommendedName>
        <fullName evidence="1">Endonuclease/exonuclease/phosphatase domain-containing protein</fullName>
    </recommendedName>
</protein>
<dbReference type="SUPFAM" id="SSF56219">
    <property type="entry name" value="DNase I-like"/>
    <property type="match status" value="1"/>
</dbReference>
<proteinExistence type="predicted"/>
<accession>A0A0D3DPS8</accession>
<dbReference type="Gene3D" id="3.60.10.10">
    <property type="entry name" value="Endonuclease/exonuclease/phosphatase"/>
    <property type="match status" value="1"/>
</dbReference>
<sequence length="214" mass="24366">MSVKLFFWNVWGLNEPAKHGPFISWLNIYRPLFGAILESHVKKPSLNPILSSLCPGWCFTSNHTSDPDGRILLIWRDSLKVQILAQSNQCITCKIVFPNQAPIIYSAIYASNLSADRVDLWAELIQLQSYLDLENCCWVLGGDFNQILWPSEHSNGHLNTPDSLMYQLQDCLLQLGVFDLRFIGPAHTWTNSQPSNPISKKLDPCQPLYCRNFS</sequence>
<evidence type="ECO:0000259" key="1">
    <source>
        <dbReference type="Pfam" id="PF03372"/>
    </source>
</evidence>
<feature type="domain" description="Endonuclease/exonuclease/phosphatase" evidence="1">
    <location>
        <begin position="8"/>
        <end position="203"/>
    </location>
</feature>
<name>A0A0D3DPS8_BRAOL</name>
<dbReference type="OMA" id="NEITHVT"/>
<dbReference type="eggNOG" id="KOG1075">
    <property type="taxonomic scope" value="Eukaryota"/>
</dbReference>
<dbReference type="Pfam" id="PF03372">
    <property type="entry name" value="Exo_endo_phos"/>
    <property type="match status" value="1"/>
</dbReference>
<reference evidence="2 3" key="1">
    <citation type="journal article" date="2014" name="Genome Biol.">
        <title>Transcriptome and methylome profiling reveals relics of genome dominance in the mesopolyploid Brassica oleracea.</title>
        <authorList>
            <person name="Parkin I.A."/>
            <person name="Koh C."/>
            <person name="Tang H."/>
            <person name="Robinson S.J."/>
            <person name="Kagale S."/>
            <person name="Clarke W.E."/>
            <person name="Town C.D."/>
            <person name="Nixon J."/>
            <person name="Krishnakumar V."/>
            <person name="Bidwell S.L."/>
            <person name="Denoeud F."/>
            <person name="Belcram H."/>
            <person name="Links M.G."/>
            <person name="Just J."/>
            <person name="Clarke C."/>
            <person name="Bender T."/>
            <person name="Huebert T."/>
            <person name="Mason A.S."/>
            <person name="Pires J.C."/>
            <person name="Barker G."/>
            <person name="Moore J."/>
            <person name="Walley P.G."/>
            <person name="Manoli S."/>
            <person name="Batley J."/>
            <person name="Edwards D."/>
            <person name="Nelson M.N."/>
            <person name="Wang X."/>
            <person name="Paterson A.H."/>
            <person name="King G."/>
            <person name="Bancroft I."/>
            <person name="Chalhoub B."/>
            <person name="Sharpe A.G."/>
        </authorList>
    </citation>
    <scope>NUCLEOTIDE SEQUENCE</scope>
    <source>
        <strain evidence="2 3">cv. TO1000</strain>
    </source>
</reference>